<name>A0ABV5RUB5_9ACTN</name>
<gene>
    <name evidence="3" type="ORF">ACFFSA_07965</name>
</gene>
<feature type="region of interest" description="Disordered" evidence="1">
    <location>
        <begin position="1"/>
        <end position="30"/>
    </location>
</feature>
<keyword evidence="2" id="KW-0812">Transmembrane</keyword>
<proteinExistence type="predicted"/>
<evidence type="ECO:0000313" key="3">
    <source>
        <dbReference type="EMBL" id="MFB9623014.1"/>
    </source>
</evidence>
<keyword evidence="2" id="KW-0472">Membrane</keyword>
<keyword evidence="2" id="KW-1133">Transmembrane helix</keyword>
<feature type="transmembrane region" description="Helical" evidence="2">
    <location>
        <begin position="37"/>
        <end position="58"/>
    </location>
</feature>
<sequence>MGNGRKGKDGKKSQVGGNVPQAAEKPKDGGWKAARTWAAGIVSAVLVAVIGVVFTAWFDSRGTDAIDRISGDPPVTIGHVAVDADERDIALREPVTDPEGRRILLGGHASDAERQALLTRHQAAAIKQMNITVVLVGNRRSLRIVDLKPRIVRRESVSDGAYLKAATGGEVGTVELHADLDKAAPRFTTAKEPGVRYFATKQIDLKRGERVTLSMTISGVQAYYEFDLLATVLAEERTEQLVINGPGGGLFRLTGEGETYRSFYTTSSLGGWAPMAAAEVCELFPERKKC</sequence>
<evidence type="ECO:0000256" key="1">
    <source>
        <dbReference type="SAM" id="MobiDB-lite"/>
    </source>
</evidence>
<protein>
    <submittedName>
        <fullName evidence="3">Uncharacterized protein</fullName>
    </submittedName>
</protein>
<evidence type="ECO:0000313" key="4">
    <source>
        <dbReference type="Proteomes" id="UP001589532"/>
    </source>
</evidence>
<keyword evidence="4" id="KW-1185">Reference proteome</keyword>
<evidence type="ECO:0000256" key="2">
    <source>
        <dbReference type="SAM" id="Phobius"/>
    </source>
</evidence>
<dbReference type="Proteomes" id="UP001589532">
    <property type="component" value="Unassembled WGS sequence"/>
</dbReference>
<accession>A0ABV5RUB5</accession>
<dbReference type="RefSeq" id="WP_345002450.1">
    <property type="nucleotide sequence ID" value="NZ_BAAAXV010000011.1"/>
</dbReference>
<organism evidence="3 4">
    <name type="scientific">Nonomuraea helvata</name>
    <dbReference type="NCBI Taxonomy" id="37484"/>
    <lineage>
        <taxon>Bacteria</taxon>
        <taxon>Bacillati</taxon>
        <taxon>Actinomycetota</taxon>
        <taxon>Actinomycetes</taxon>
        <taxon>Streptosporangiales</taxon>
        <taxon>Streptosporangiaceae</taxon>
        <taxon>Nonomuraea</taxon>
    </lineage>
</organism>
<dbReference type="EMBL" id="JBHMBW010000004">
    <property type="protein sequence ID" value="MFB9623014.1"/>
    <property type="molecule type" value="Genomic_DNA"/>
</dbReference>
<feature type="compositionally biased region" description="Basic and acidic residues" evidence="1">
    <location>
        <begin position="1"/>
        <end position="12"/>
    </location>
</feature>
<reference evidence="3 4" key="1">
    <citation type="submission" date="2024-09" db="EMBL/GenBank/DDBJ databases">
        <authorList>
            <person name="Sun Q."/>
            <person name="Mori K."/>
        </authorList>
    </citation>
    <scope>NUCLEOTIDE SEQUENCE [LARGE SCALE GENOMIC DNA]</scope>
    <source>
        <strain evidence="3 4">JCM 3143</strain>
    </source>
</reference>
<comment type="caution">
    <text evidence="3">The sequence shown here is derived from an EMBL/GenBank/DDBJ whole genome shotgun (WGS) entry which is preliminary data.</text>
</comment>